<reference evidence="1" key="1">
    <citation type="submission" date="2022-12" db="EMBL/GenBank/DDBJ databases">
        <title>Genome assemblies of Blomia tropicalis.</title>
        <authorList>
            <person name="Cui Y."/>
        </authorList>
    </citation>
    <scope>NUCLEOTIDE SEQUENCE</scope>
    <source>
        <tissue evidence="1">Adult mites</tissue>
    </source>
</reference>
<organism evidence="1 2">
    <name type="scientific">Blomia tropicalis</name>
    <name type="common">Mite</name>
    <dbReference type="NCBI Taxonomy" id="40697"/>
    <lineage>
        <taxon>Eukaryota</taxon>
        <taxon>Metazoa</taxon>
        <taxon>Ecdysozoa</taxon>
        <taxon>Arthropoda</taxon>
        <taxon>Chelicerata</taxon>
        <taxon>Arachnida</taxon>
        <taxon>Acari</taxon>
        <taxon>Acariformes</taxon>
        <taxon>Sarcoptiformes</taxon>
        <taxon>Astigmata</taxon>
        <taxon>Glycyphagoidea</taxon>
        <taxon>Echimyopodidae</taxon>
        <taxon>Blomia</taxon>
    </lineage>
</organism>
<evidence type="ECO:0000313" key="2">
    <source>
        <dbReference type="Proteomes" id="UP001142055"/>
    </source>
</evidence>
<evidence type="ECO:0000313" key="1">
    <source>
        <dbReference type="EMBL" id="KAJ6222425.1"/>
    </source>
</evidence>
<name>A0A9Q0MF22_BLOTA</name>
<comment type="caution">
    <text evidence="1">The sequence shown here is derived from an EMBL/GenBank/DDBJ whole genome shotgun (WGS) entry which is preliminary data.</text>
</comment>
<dbReference type="Proteomes" id="UP001142055">
    <property type="component" value="Chromosome 1"/>
</dbReference>
<sequence length="132" mass="14468">MKMQMLANQPTNFEDACSPDDVNGLFRSSMNDNVRISKVSTWHAFMSISDSSSANASPSGSPLSTRKQQTLDIVPKFNETKLGWFNQAHLLFPAFSNDMKSPSNGVGGNIRKSNSYKNVSNFDINAVGPISF</sequence>
<dbReference type="AlphaFoldDB" id="A0A9Q0MF22"/>
<dbReference type="EMBL" id="JAPWDV010000001">
    <property type="protein sequence ID" value="KAJ6222425.1"/>
    <property type="molecule type" value="Genomic_DNA"/>
</dbReference>
<accession>A0A9Q0MF22</accession>
<keyword evidence="2" id="KW-1185">Reference proteome</keyword>
<protein>
    <submittedName>
        <fullName evidence="1">Uncharacterized protein</fullName>
    </submittedName>
</protein>
<gene>
    <name evidence="1" type="ORF">RDWZM_000970</name>
</gene>
<proteinExistence type="predicted"/>